<dbReference type="Proteomes" id="UP001158576">
    <property type="component" value="Chromosome XSR"/>
</dbReference>
<evidence type="ECO:0000313" key="8">
    <source>
        <dbReference type="EMBL" id="CAG5095677.1"/>
    </source>
</evidence>
<dbReference type="PANTHER" id="PTHR46012:SF2">
    <property type="entry name" value="IP22168P"/>
    <property type="match status" value="1"/>
</dbReference>
<keyword evidence="7" id="KW-1133">Transmembrane helix</keyword>
<dbReference type="InterPro" id="IPR029044">
    <property type="entry name" value="Nucleotide-diphossugar_trans"/>
</dbReference>
<evidence type="ECO:0000256" key="7">
    <source>
        <dbReference type="SAM" id="Phobius"/>
    </source>
</evidence>
<accession>A0ABN7S9C3</accession>
<keyword evidence="5" id="KW-0735">Signal-anchor</keyword>
<comment type="subcellular location">
    <subcellularLocation>
        <location evidence="1">Membrane</location>
        <topology evidence="1">Single-pass type II membrane protein</topology>
    </subcellularLocation>
</comment>
<evidence type="ECO:0000313" key="9">
    <source>
        <dbReference type="Proteomes" id="UP001158576"/>
    </source>
</evidence>
<keyword evidence="9" id="KW-1185">Reference proteome</keyword>
<name>A0ABN7S9C3_OIKDI</name>
<evidence type="ECO:0000256" key="4">
    <source>
        <dbReference type="ARBA" id="ARBA00022679"/>
    </source>
</evidence>
<organism evidence="8 9">
    <name type="scientific">Oikopleura dioica</name>
    <name type="common">Tunicate</name>
    <dbReference type="NCBI Taxonomy" id="34765"/>
    <lineage>
        <taxon>Eukaryota</taxon>
        <taxon>Metazoa</taxon>
        <taxon>Chordata</taxon>
        <taxon>Tunicata</taxon>
        <taxon>Appendicularia</taxon>
        <taxon>Copelata</taxon>
        <taxon>Oikopleuridae</taxon>
        <taxon>Oikopleura</taxon>
    </lineage>
</organism>
<sequence>MLPTIDNDASRETPFKKKKVHKENSSRDSKMNSSEGLRLCFLTLLVFVASSMVLTVGMVSLTGLLGSSQKKSFRRSLAPDNHNYSTQIDGKIKRIDLGSVASGGYEGKLHFRPTKQKEINIGYILCLNGGSNRDFLLEQFIASAKSVLAFSNRKVNFRIATNDVEQVTDQVQQIFPQDAPFEISFDIREDLTRKEMDILKDVLKFKGCGHLKVTFHQTFSDLDKVLLIDADTIFLRPAEELFDIFDDFGSEAAVGMAEEHPWNEKGYYSHRPYAHNKLLKSDYRTPVSEDSNNSFEKALLESISFHLLPRVHYLADQCAMNALFSENKEKMAILPCEWNLRSWGLNTCTKDDCYCSALSEPRTCALLHGQGSQFTAQANHIGFYTVWKTIFDFSWNELSNRNLLLTSIRRNLLNVSDEDKKADQSGIEILQKCI</sequence>
<keyword evidence="4" id="KW-0808">Transferase</keyword>
<keyword evidence="7" id="KW-0812">Transmembrane</keyword>
<protein>
    <submittedName>
        <fullName evidence="8">Oidioi.mRNA.OKI2018_I69.XSR.g14289.t1.cds</fullName>
    </submittedName>
</protein>
<dbReference type="InterPro" id="IPR051993">
    <property type="entry name" value="Glycosyltransferase_8"/>
</dbReference>
<gene>
    <name evidence="8" type="ORF">OKIOD_LOCUS5847</name>
</gene>
<feature type="region of interest" description="Disordered" evidence="6">
    <location>
        <begin position="1"/>
        <end position="32"/>
    </location>
</feature>
<keyword evidence="7" id="KW-0472">Membrane</keyword>
<evidence type="ECO:0000256" key="5">
    <source>
        <dbReference type="ARBA" id="ARBA00022968"/>
    </source>
</evidence>
<dbReference type="EMBL" id="OU015569">
    <property type="protein sequence ID" value="CAG5095677.1"/>
    <property type="molecule type" value="Genomic_DNA"/>
</dbReference>
<proteinExistence type="inferred from homology"/>
<evidence type="ECO:0000256" key="1">
    <source>
        <dbReference type="ARBA" id="ARBA00004606"/>
    </source>
</evidence>
<evidence type="ECO:0000256" key="2">
    <source>
        <dbReference type="ARBA" id="ARBA00006351"/>
    </source>
</evidence>
<feature type="transmembrane region" description="Helical" evidence="7">
    <location>
        <begin position="41"/>
        <end position="65"/>
    </location>
</feature>
<keyword evidence="3" id="KW-0328">Glycosyltransferase</keyword>
<dbReference type="PANTHER" id="PTHR46012">
    <property type="entry name" value="IP22168P"/>
    <property type="match status" value="1"/>
</dbReference>
<evidence type="ECO:0000256" key="6">
    <source>
        <dbReference type="SAM" id="MobiDB-lite"/>
    </source>
</evidence>
<evidence type="ECO:0000256" key="3">
    <source>
        <dbReference type="ARBA" id="ARBA00022676"/>
    </source>
</evidence>
<comment type="similarity">
    <text evidence="2">Belongs to the glycosyltransferase 8 family.</text>
</comment>
<dbReference type="SUPFAM" id="SSF53448">
    <property type="entry name" value="Nucleotide-diphospho-sugar transferases"/>
    <property type="match status" value="1"/>
</dbReference>
<reference evidence="8 9" key="1">
    <citation type="submission" date="2021-04" db="EMBL/GenBank/DDBJ databases">
        <authorList>
            <person name="Bliznina A."/>
        </authorList>
    </citation>
    <scope>NUCLEOTIDE SEQUENCE [LARGE SCALE GENOMIC DNA]</scope>
</reference>
<dbReference type="Gene3D" id="3.90.550.10">
    <property type="entry name" value="Spore Coat Polysaccharide Biosynthesis Protein SpsA, Chain A"/>
    <property type="match status" value="1"/>
</dbReference>